<comment type="caution">
    <text evidence="6">The sequence shown here is derived from an EMBL/GenBank/DDBJ whole genome shotgun (WGS) entry which is preliminary data.</text>
</comment>
<comment type="similarity">
    <text evidence="2">Belongs to the Diels-Alderase family.</text>
</comment>
<sequence>MAPSENRVSTLHFPAAITDDLVALEPYVPQQANSFTKLPSKIGKTTWEVWYFDALSPTGDGAVTISFWRDATSKDGFRAQIHALFPDGTSFGAENPLLESTVQSTPSAGSGSFGVVTGIWRCPASTDGADSEGEAQFEIADNGSSARIAFKLASVKGTVSLAQREGAFRPGNQASGQFTPHVYLVRAIPDAIADVDLSFSNGRVLRFAGGYGAQQRTWADLPWPVLMDLSYYLAAQVGPYTIRVMHITSRLDRAMPYRASALLLKDGSPVLEISGGEVVSTTQPSMILRPMFDGGSAGKDAVKNGEVVRGGFADTNTGFLLDFVDPQGARHWQFEIRHQRPWWNFPTGPPQFGTGNSGFLERVLGGQVEAAEVYEGYGLGGQCTVP</sequence>
<evidence type="ECO:0000256" key="2">
    <source>
        <dbReference type="ARBA" id="ARBA00046325"/>
    </source>
</evidence>
<accession>A0A175WHT1</accession>
<feature type="domain" description="Diels-Alderase C-terminal" evidence="3">
    <location>
        <begin position="222"/>
        <end position="384"/>
    </location>
</feature>
<keyword evidence="1" id="KW-0413">Isomerase</keyword>
<gene>
    <name evidence="6" type="ORF">MMYC01_201641</name>
    <name evidence="5" type="ORF">MMYC01_206442</name>
</gene>
<dbReference type="Proteomes" id="UP000078237">
    <property type="component" value="Unassembled WGS sequence"/>
</dbReference>
<dbReference type="Pfam" id="PF24137">
    <property type="entry name" value="DA_N"/>
    <property type="match status" value="1"/>
</dbReference>
<dbReference type="EMBL" id="LCTW02000158">
    <property type="protein sequence ID" value="KXX77495.1"/>
    <property type="molecule type" value="Genomic_DNA"/>
</dbReference>
<dbReference type="OrthoDB" id="5344254at2759"/>
<dbReference type="InterPro" id="IPR056402">
    <property type="entry name" value="DA_N"/>
</dbReference>
<reference evidence="6" key="1">
    <citation type="submission" date="2015-06" db="EMBL/GenBank/DDBJ databases">
        <authorList>
            <person name="Hoefler B.C."/>
            <person name="Straight P.D."/>
        </authorList>
    </citation>
    <scope>NUCLEOTIDE SEQUENCE [LARGE SCALE GENOMIC DNA]</scope>
    <source>
        <strain evidence="6">Mm55</strain>
    </source>
</reference>
<proteinExistence type="inferred from homology"/>
<evidence type="ECO:0000256" key="1">
    <source>
        <dbReference type="ARBA" id="ARBA00023235"/>
    </source>
</evidence>
<dbReference type="VEuPathDB" id="FungiDB:MMYC01_201641"/>
<name>A0A175WHT1_9PEZI</name>
<evidence type="ECO:0000313" key="7">
    <source>
        <dbReference type="Proteomes" id="UP000078237"/>
    </source>
</evidence>
<dbReference type="EMBL" id="LCTW02000014">
    <property type="protein sequence ID" value="KXX82444.1"/>
    <property type="molecule type" value="Genomic_DNA"/>
</dbReference>
<evidence type="ECO:0000313" key="5">
    <source>
        <dbReference type="EMBL" id="KXX77495.1"/>
    </source>
</evidence>
<dbReference type="InterPro" id="IPR054499">
    <property type="entry name" value="DA_C"/>
</dbReference>
<feature type="domain" description="Diels-Alderase N-terminal" evidence="4">
    <location>
        <begin position="6"/>
        <end position="218"/>
    </location>
</feature>
<dbReference type="STRING" id="100816.A0A175WHT1"/>
<dbReference type="AlphaFoldDB" id="A0A175WHT1"/>
<evidence type="ECO:0008006" key="8">
    <source>
        <dbReference type="Google" id="ProtNLM"/>
    </source>
</evidence>
<reference evidence="7" key="2">
    <citation type="submission" date="2015-06" db="EMBL/GenBank/DDBJ databases">
        <authorList>
            <person name="van de Sande W.W.J."/>
        </authorList>
    </citation>
    <scope>NUCLEOTIDE SEQUENCE [LARGE SCALE GENOMIC DNA]</scope>
    <source>
        <strain evidence="7">mm55</strain>
    </source>
</reference>
<evidence type="ECO:0000313" key="6">
    <source>
        <dbReference type="EMBL" id="KXX82444.1"/>
    </source>
</evidence>
<dbReference type="VEuPathDB" id="FungiDB:MMYC01_206442"/>
<protein>
    <recommendedName>
        <fullName evidence="8">Diels-Alderase ccsF</fullName>
    </recommendedName>
</protein>
<dbReference type="Pfam" id="PF22903">
    <property type="entry name" value="DA_C"/>
    <property type="match status" value="1"/>
</dbReference>
<evidence type="ECO:0000259" key="3">
    <source>
        <dbReference type="Pfam" id="PF22903"/>
    </source>
</evidence>
<evidence type="ECO:0000259" key="4">
    <source>
        <dbReference type="Pfam" id="PF24137"/>
    </source>
</evidence>
<reference evidence="6 7" key="3">
    <citation type="submission" date="2016-01" db="EMBL/GenBank/DDBJ databases">
        <title>Madurella mycetomatis genome sequencing.</title>
        <authorList>
            <person name="Van De Sande W."/>
        </authorList>
    </citation>
    <scope>NUCLEOTIDE SEQUENCE [LARGE SCALE GENOMIC DNA]</scope>
    <source>
        <strain evidence="6">Mm55</strain>
        <strain evidence="7">mm55</strain>
    </source>
</reference>
<organism evidence="6 7">
    <name type="scientific">Madurella mycetomatis</name>
    <dbReference type="NCBI Taxonomy" id="100816"/>
    <lineage>
        <taxon>Eukaryota</taxon>
        <taxon>Fungi</taxon>
        <taxon>Dikarya</taxon>
        <taxon>Ascomycota</taxon>
        <taxon>Pezizomycotina</taxon>
        <taxon>Sordariomycetes</taxon>
        <taxon>Sordariomycetidae</taxon>
        <taxon>Sordariales</taxon>
        <taxon>Sordariales incertae sedis</taxon>
        <taxon>Madurella</taxon>
    </lineage>
</organism>
<dbReference type="GO" id="GO:0016853">
    <property type="term" value="F:isomerase activity"/>
    <property type="evidence" value="ECO:0007669"/>
    <property type="project" value="UniProtKB-KW"/>
</dbReference>
<keyword evidence="7" id="KW-1185">Reference proteome</keyword>